<evidence type="ECO:0000313" key="2">
    <source>
        <dbReference type="Proteomes" id="UP000597038"/>
    </source>
</evidence>
<sequence length="131" mass="14411">MAYTLKQSQTQFRGGKNILASEHVQYVHGGATIDGTKFPKGVIEVGTLIARNKTTGKYEPFNEGLEGGLPTDYDNFYILNEDHDHDGETDAVFGAVIIEGSVYEAKLPVKVPDAFKLANQNIHYVNHTANK</sequence>
<keyword evidence="2" id="KW-1185">Reference proteome</keyword>
<comment type="caution">
    <text evidence="1">The sequence shown here is derived from an EMBL/GenBank/DDBJ whole genome shotgun (WGS) entry which is preliminary data.</text>
</comment>
<proteinExistence type="predicted"/>
<organism evidence="1 2">
    <name type="scientific">Staphylococcus felis</name>
    <dbReference type="NCBI Taxonomy" id="46127"/>
    <lineage>
        <taxon>Bacteria</taxon>
        <taxon>Bacillati</taxon>
        <taxon>Bacillota</taxon>
        <taxon>Bacilli</taxon>
        <taxon>Bacillales</taxon>
        <taxon>Staphylococcaceae</taxon>
        <taxon>Staphylococcus</taxon>
    </lineage>
</organism>
<evidence type="ECO:0000313" key="1">
    <source>
        <dbReference type="EMBL" id="MBH9580122.1"/>
    </source>
</evidence>
<accession>A0ABS0QMI3</accession>
<reference evidence="1 2" key="1">
    <citation type="submission" date="2020-12" db="EMBL/GenBank/DDBJ databases">
        <title>Genomic analysis of Staphylococcus felis from a cat with skin infection.</title>
        <authorList>
            <person name="Aslantas O."/>
            <person name="Keskin O."/>
            <person name="Buyukaltay K."/>
            <person name="Gullu Yucetepe A."/>
        </authorList>
    </citation>
    <scope>NUCLEOTIDE SEQUENCE [LARGE SCALE GENOMIC DNA]</scope>
    <source>
        <strain evidence="1 2">HARRANVET</strain>
    </source>
</reference>
<dbReference type="Proteomes" id="UP000597038">
    <property type="component" value="Unassembled WGS sequence"/>
</dbReference>
<gene>
    <name evidence="1" type="ORF">I9026_01885</name>
</gene>
<evidence type="ECO:0008006" key="3">
    <source>
        <dbReference type="Google" id="ProtNLM"/>
    </source>
</evidence>
<name>A0ABS0QMI3_9STAP</name>
<dbReference type="EMBL" id="JAEDAQ010000002">
    <property type="protein sequence ID" value="MBH9580122.1"/>
    <property type="molecule type" value="Genomic_DNA"/>
</dbReference>
<protein>
    <recommendedName>
        <fullName evidence="3">Head decoration protein</fullName>
    </recommendedName>
</protein>
<dbReference type="RefSeq" id="WP_115870758.1">
    <property type="nucleotide sequence ID" value="NZ_JAEDAQ010000002.1"/>
</dbReference>